<dbReference type="PANTHER" id="PTHR11125:SF7">
    <property type="entry name" value="TRANSCRIPTION ELONGATION FACTOR SPT5"/>
    <property type="match status" value="1"/>
</dbReference>
<evidence type="ECO:0000313" key="3">
    <source>
        <dbReference type="EMBL" id="KAJ7033836.1"/>
    </source>
</evidence>
<feature type="region of interest" description="Disordered" evidence="1">
    <location>
        <begin position="1059"/>
        <end position="1079"/>
    </location>
</feature>
<dbReference type="GO" id="GO:0032784">
    <property type="term" value="P:regulation of DNA-templated transcription elongation"/>
    <property type="evidence" value="ECO:0007669"/>
    <property type="project" value="InterPro"/>
</dbReference>
<dbReference type="GO" id="GO:0003729">
    <property type="term" value="F:mRNA binding"/>
    <property type="evidence" value="ECO:0007669"/>
    <property type="project" value="TreeGrafter"/>
</dbReference>
<organism evidence="3 4">
    <name type="scientific">Mycena alexandri</name>
    <dbReference type="NCBI Taxonomy" id="1745969"/>
    <lineage>
        <taxon>Eukaryota</taxon>
        <taxon>Fungi</taxon>
        <taxon>Dikarya</taxon>
        <taxon>Basidiomycota</taxon>
        <taxon>Agaricomycotina</taxon>
        <taxon>Agaricomycetes</taxon>
        <taxon>Agaricomycetidae</taxon>
        <taxon>Agaricales</taxon>
        <taxon>Marasmiineae</taxon>
        <taxon>Mycenaceae</taxon>
        <taxon>Mycena</taxon>
    </lineage>
</organism>
<protein>
    <recommendedName>
        <fullName evidence="2">KOW domain-containing protein</fullName>
    </recommendedName>
</protein>
<proteinExistence type="predicted"/>
<dbReference type="InterPro" id="IPR036735">
    <property type="entry name" value="NGN_dom_sf"/>
</dbReference>
<feature type="region of interest" description="Disordered" evidence="1">
    <location>
        <begin position="1"/>
        <end position="100"/>
    </location>
</feature>
<keyword evidence="4" id="KW-1185">Reference proteome</keyword>
<feature type="compositionally biased region" description="Acidic residues" evidence="1">
    <location>
        <begin position="48"/>
        <end position="62"/>
    </location>
</feature>
<dbReference type="AlphaFoldDB" id="A0AAD6SVF8"/>
<evidence type="ECO:0000259" key="2">
    <source>
        <dbReference type="SMART" id="SM00739"/>
    </source>
</evidence>
<dbReference type="Proteomes" id="UP001218188">
    <property type="component" value="Unassembled WGS sequence"/>
</dbReference>
<feature type="compositionally biased region" description="Basic and acidic residues" evidence="1">
    <location>
        <begin position="70"/>
        <end position="79"/>
    </location>
</feature>
<dbReference type="GO" id="GO:0006368">
    <property type="term" value="P:transcription elongation by RNA polymerase II"/>
    <property type="evidence" value="ECO:0007669"/>
    <property type="project" value="TreeGrafter"/>
</dbReference>
<feature type="compositionally biased region" description="Acidic residues" evidence="1">
    <location>
        <begin position="1"/>
        <end position="14"/>
    </location>
</feature>
<dbReference type="GO" id="GO:0032044">
    <property type="term" value="C:DSIF complex"/>
    <property type="evidence" value="ECO:0007669"/>
    <property type="project" value="TreeGrafter"/>
</dbReference>
<evidence type="ECO:0000313" key="4">
    <source>
        <dbReference type="Proteomes" id="UP001218188"/>
    </source>
</evidence>
<dbReference type="InterPro" id="IPR039659">
    <property type="entry name" value="SPT5"/>
</dbReference>
<dbReference type="SMART" id="SM00739">
    <property type="entry name" value="KOW"/>
    <property type="match status" value="2"/>
</dbReference>
<sequence>MYADEQNWEDDYVLDEPKPESPRRALVAPLPSSGDVSMEVDHDLEEGREYEEGDDLEEDVEMGDGALDLYAKEADKDSSGDSSGEEDDEDSAEAQARAYDNRHYKMDTIMWDWEESGAKRRPALPSRSPTPAIGASRERTPLFLPWDSRASSIAATPAPLFLPSDSRASSILGTPPPEFDFLPEEDEEAAETGRGMPKNVAQFFDLTAIEDSAGDGQEEPETAADRAFIDDTAMEEELAFSVQRAFEQLVPIDDSDDSDDAEELASAVERRAEMRGYNRRRASTLPLGDAEDVVPENVPKRLGKFLVIDLVNLPTIQDPELYRVTLEPGREWSFLQWIITKLIPSDAKASKILSAFSRPAEPGVVYIETTSRATLQWALQQQRMRIQGLVPVAERASLLWEPLGYREGWGRITKGRAYKGDLVLVYDATDRGALWRQRDSKTKAFRLFRPVTHAGEVKWLEDGSCVYGGITYLQGLLAKPVAVERLSQKNVNPTEEEMEGFRHVVHQRVDFADHAPDALGIATGDRVVVAKDFFRARSEKDPQWKDCRAGVDIGYSRDRVPPDSVFYVPVRHLEHHVLRIPRTLEIQDRVLVVDGKYTGEMGRVVELHTDPLVVGKYTVTLQPLPPPREKGAENDTTGAVVPPAITVDRSQVVPVFMRGDYVEITRGPHKNRSGFIVEPSFEDRNVRSSIAQGASGKGEKDYSNIIVVPSNHLKWLDPNGSPLPTASKATSTIQDAEKLLMTQFDLDRRHRLGKMLYTGKGFTGRQVTVEGKHHFKGQHGSVVGWSLPKRVNKNSKDWKPDEQVAEEMLFAEGENSALNAGEVQIRLDGQPNIITAPMERVIDRDSRLPLAQAITVWWTAPVKNRPVTPPPEPQTIVEMAAGSPLWTGPERTLTMREAMAQDCERAELNGSWLTHPALINKRIDVRVDVTIVEQRWLAGWTQRARKAHGKVGYIVIVAGDKVETTMLHVRLGATGSKTLAHPTSESITSAEVRVIIVGPDLQNSREHIGKYALVMPNATAADDEIAKVKFEAWFPNLEATYGLFPLFSLCRSAKYSAGGGANRTSDEASSDLDIGLPLT</sequence>
<feature type="compositionally biased region" description="Acidic residues" evidence="1">
    <location>
        <begin position="83"/>
        <end position="92"/>
    </location>
</feature>
<dbReference type="EMBL" id="JARJCM010000062">
    <property type="protein sequence ID" value="KAJ7033836.1"/>
    <property type="molecule type" value="Genomic_DNA"/>
</dbReference>
<gene>
    <name evidence="3" type="ORF">C8F04DRAFT_1260563</name>
</gene>
<feature type="domain" description="KOW" evidence="2">
    <location>
        <begin position="655"/>
        <end position="682"/>
    </location>
</feature>
<comment type="caution">
    <text evidence="3">The sequence shown here is derived from an EMBL/GenBank/DDBJ whole genome shotgun (WGS) entry which is preliminary data.</text>
</comment>
<dbReference type="InterPro" id="IPR005824">
    <property type="entry name" value="KOW"/>
</dbReference>
<feature type="domain" description="KOW" evidence="2">
    <location>
        <begin position="583"/>
        <end position="610"/>
    </location>
</feature>
<dbReference type="Gene3D" id="3.30.70.940">
    <property type="entry name" value="NusG, N-terminal domain"/>
    <property type="match status" value="1"/>
</dbReference>
<accession>A0AAD6SVF8</accession>
<reference evidence="3" key="1">
    <citation type="submission" date="2023-03" db="EMBL/GenBank/DDBJ databases">
        <title>Massive genome expansion in bonnet fungi (Mycena s.s.) driven by repeated elements and novel gene families across ecological guilds.</title>
        <authorList>
            <consortium name="Lawrence Berkeley National Laboratory"/>
            <person name="Harder C.B."/>
            <person name="Miyauchi S."/>
            <person name="Viragh M."/>
            <person name="Kuo A."/>
            <person name="Thoen E."/>
            <person name="Andreopoulos B."/>
            <person name="Lu D."/>
            <person name="Skrede I."/>
            <person name="Drula E."/>
            <person name="Henrissat B."/>
            <person name="Morin E."/>
            <person name="Kohler A."/>
            <person name="Barry K."/>
            <person name="LaButti K."/>
            <person name="Morin E."/>
            <person name="Salamov A."/>
            <person name="Lipzen A."/>
            <person name="Mereny Z."/>
            <person name="Hegedus B."/>
            <person name="Baldrian P."/>
            <person name="Stursova M."/>
            <person name="Weitz H."/>
            <person name="Taylor A."/>
            <person name="Grigoriev I.V."/>
            <person name="Nagy L.G."/>
            <person name="Martin F."/>
            <person name="Kauserud H."/>
        </authorList>
    </citation>
    <scope>NUCLEOTIDE SEQUENCE</scope>
    <source>
        <strain evidence="3">CBHHK200</strain>
    </source>
</reference>
<evidence type="ECO:0000256" key="1">
    <source>
        <dbReference type="SAM" id="MobiDB-lite"/>
    </source>
</evidence>
<dbReference type="PANTHER" id="PTHR11125">
    <property type="entry name" value="SUPPRESSOR OF TY 5"/>
    <property type="match status" value="1"/>
</dbReference>
<feature type="region of interest" description="Disordered" evidence="1">
    <location>
        <begin position="117"/>
        <end position="138"/>
    </location>
</feature>
<name>A0AAD6SVF8_9AGAR</name>
<dbReference type="GO" id="GO:0006357">
    <property type="term" value="P:regulation of transcription by RNA polymerase II"/>
    <property type="evidence" value="ECO:0007669"/>
    <property type="project" value="InterPro"/>
</dbReference>